<dbReference type="EMBL" id="QEAP01000045">
    <property type="protein sequence ID" value="TPX76518.1"/>
    <property type="molecule type" value="Genomic_DNA"/>
</dbReference>
<dbReference type="GO" id="GO:0009141">
    <property type="term" value="P:nucleoside triphosphate metabolic process"/>
    <property type="evidence" value="ECO:0007669"/>
    <property type="project" value="TreeGrafter"/>
</dbReference>
<gene>
    <name evidence="1" type="ORF">CcCBS67573_g02247</name>
</gene>
<organism evidence="1 2">
    <name type="scientific">Chytriomyces confervae</name>
    <dbReference type="NCBI Taxonomy" id="246404"/>
    <lineage>
        <taxon>Eukaryota</taxon>
        <taxon>Fungi</taxon>
        <taxon>Fungi incertae sedis</taxon>
        <taxon>Chytridiomycota</taxon>
        <taxon>Chytridiomycota incertae sedis</taxon>
        <taxon>Chytridiomycetes</taxon>
        <taxon>Chytridiales</taxon>
        <taxon>Chytriomycetaceae</taxon>
        <taxon>Chytriomyces</taxon>
    </lineage>
</organism>
<dbReference type="GO" id="GO:0047429">
    <property type="term" value="F:nucleoside triphosphate diphosphatase activity"/>
    <property type="evidence" value="ECO:0007669"/>
    <property type="project" value="TreeGrafter"/>
</dbReference>
<dbReference type="Proteomes" id="UP000320333">
    <property type="component" value="Unassembled WGS sequence"/>
</dbReference>
<dbReference type="CDD" id="cd16018">
    <property type="entry name" value="Enpp"/>
    <property type="match status" value="1"/>
</dbReference>
<dbReference type="PANTHER" id="PTHR10151:SF120">
    <property type="entry name" value="BIS(5'-ADENOSYL)-TRIPHOSPHATASE"/>
    <property type="match status" value="1"/>
</dbReference>
<protein>
    <submittedName>
        <fullName evidence="1">Uncharacterized protein</fullName>
    </submittedName>
</protein>
<dbReference type="Gene3D" id="3.30.1360.180">
    <property type="match status" value="1"/>
</dbReference>
<proteinExistence type="predicted"/>
<dbReference type="OrthoDB" id="415411at2759"/>
<dbReference type="STRING" id="246404.A0A507FM64"/>
<evidence type="ECO:0000313" key="2">
    <source>
        <dbReference type="Proteomes" id="UP000320333"/>
    </source>
</evidence>
<sequence>MTPSFPTLTWPNHYSIVTGLHPESHGIVGNLFHDSKLNADFDYMDFPGQKDSHWWGGEPIWVTAEKQGLLTASCMWPGSTASIRGEQPTYLQPLNFYKNASQRVDIALDWLSLPENDRPRFVAVYIGEVDHAGHMYGPEDVTGHVNEELAKVDKSVGRLLDGLKGLDGEKGWFRYIRSWFGFTATREWWEVANVVIVSDHGMGEGNTISKFVFLDDFVDASRFDIVDDVVVHVFPSEGQDVESLLDAWKKASEASGNWRVWKKEDVPASLHYSHNDRIGQIVVLPEPGWAVSKRVQNKSPQIATSKPFEVKGMHGYNNSLVDMRAIFMAAGPAFKPLAAAIPAFQNVELYNMMARILRLRSAAVTNGTLGFFDDYLQM</sequence>
<keyword evidence="2" id="KW-1185">Reference proteome</keyword>
<accession>A0A507FM64</accession>
<comment type="caution">
    <text evidence="1">The sequence shown here is derived from an EMBL/GenBank/DDBJ whole genome shotgun (WGS) entry which is preliminary data.</text>
</comment>
<dbReference type="AlphaFoldDB" id="A0A507FM64"/>
<reference evidence="1 2" key="1">
    <citation type="journal article" date="2019" name="Sci. Rep.">
        <title>Comparative genomics of chytrid fungi reveal insights into the obligate biotrophic and pathogenic lifestyle of Synchytrium endobioticum.</title>
        <authorList>
            <person name="van de Vossenberg B.T.L.H."/>
            <person name="Warris S."/>
            <person name="Nguyen H.D.T."/>
            <person name="van Gent-Pelzer M.P.E."/>
            <person name="Joly D.L."/>
            <person name="van de Geest H.C."/>
            <person name="Bonants P.J.M."/>
            <person name="Smith D.S."/>
            <person name="Levesque C.A."/>
            <person name="van der Lee T.A.J."/>
        </authorList>
    </citation>
    <scope>NUCLEOTIDE SEQUENCE [LARGE SCALE GENOMIC DNA]</scope>
    <source>
        <strain evidence="1 2">CBS 675.73</strain>
    </source>
</reference>
<dbReference type="Gene3D" id="3.40.720.10">
    <property type="entry name" value="Alkaline Phosphatase, subunit A"/>
    <property type="match status" value="2"/>
</dbReference>
<dbReference type="InterPro" id="IPR002591">
    <property type="entry name" value="Phosphodiest/P_Trfase"/>
</dbReference>
<dbReference type="PANTHER" id="PTHR10151">
    <property type="entry name" value="ECTONUCLEOTIDE PYROPHOSPHATASE/PHOSPHODIESTERASE"/>
    <property type="match status" value="1"/>
</dbReference>
<dbReference type="GO" id="GO:0017111">
    <property type="term" value="F:ribonucleoside triphosphate phosphatase activity"/>
    <property type="evidence" value="ECO:0007669"/>
    <property type="project" value="TreeGrafter"/>
</dbReference>
<dbReference type="Pfam" id="PF01663">
    <property type="entry name" value="Phosphodiest"/>
    <property type="match status" value="2"/>
</dbReference>
<dbReference type="InterPro" id="IPR017850">
    <property type="entry name" value="Alkaline_phosphatase_core_sf"/>
</dbReference>
<evidence type="ECO:0000313" key="1">
    <source>
        <dbReference type="EMBL" id="TPX76518.1"/>
    </source>
</evidence>
<dbReference type="SUPFAM" id="SSF53649">
    <property type="entry name" value="Alkaline phosphatase-like"/>
    <property type="match status" value="1"/>
</dbReference>
<name>A0A507FM64_9FUNG</name>